<dbReference type="Proteomes" id="UP000194699">
    <property type="component" value="Unassembled WGS sequence"/>
</dbReference>
<evidence type="ECO:0000313" key="1">
    <source>
        <dbReference type="EMBL" id="OTM81817.1"/>
    </source>
</evidence>
<evidence type="ECO:0000313" key="2">
    <source>
        <dbReference type="Proteomes" id="UP000194699"/>
    </source>
</evidence>
<name>A0A2C9X1R4_ACIBA</name>
<accession>A0A2C9X1R4</accession>
<evidence type="ECO:0008006" key="3">
    <source>
        <dbReference type="Google" id="ProtNLM"/>
    </source>
</evidence>
<gene>
    <name evidence="1" type="ORF">B9X95_16315</name>
</gene>
<organism evidence="1 2">
    <name type="scientific">Acinetobacter baumannii</name>
    <dbReference type="NCBI Taxonomy" id="470"/>
    <lineage>
        <taxon>Bacteria</taxon>
        <taxon>Pseudomonadati</taxon>
        <taxon>Pseudomonadota</taxon>
        <taxon>Gammaproteobacteria</taxon>
        <taxon>Moraxellales</taxon>
        <taxon>Moraxellaceae</taxon>
        <taxon>Acinetobacter</taxon>
        <taxon>Acinetobacter calcoaceticus/baumannii complex</taxon>
    </lineage>
</organism>
<comment type="caution">
    <text evidence="1">The sequence shown here is derived from an EMBL/GenBank/DDBJ whole genome shotgun (WGS) entry which is preliminary data.</text>
</comment>
<dbReference type="RefSeq" id="WP_086249903.1">
    <property type="nucleotide sequence ID" value="NZ_NGEL01000165.1"/>
</dbReference>
<dbReference type="AlphaFoldDB" id="A0A2C9X1R4"/>
<proteinExistence type="predicted"/>
<sequence length="845" mass="93924">MKDQCKAAVAKALGKPKLSQQEATKIDQRVTKAMTNLARQDRDKWRNMSQIDKLTAASEQVAKDIQSDLARKKQILAKDIIKRSQGLEILKTPGLAANQNLDRMIAHNGDMSGITSLNSEYKVIANETKRQMWNFYTKIKGALGIWTDKKLMNDVARERFGEDTGNKVAKQISEELGKMYDDLRVRFNAAGGDIGDLGDDFGFNTIWHGDKLKDAGVQQWLDDALKNIDRSKYVDVDGNPLTNDQIKEMISYSFESITTDGLNKLNVGEMHQGGGKVTNRMSKSRVLHWKNADAWLEMQEKYGALPFVDLIDSHIDTMAKNIALVEKFGSNPNRAFELLAQEAKRIDNANGIKTNALTDGIRRATTMYDVFANREMGHGIEALNSFGVAYRAWNVSTMLGSALLASLSDIAPMIKLARMHNLSVAKLMGNLIGEMNPFNPKDRELSFSMGIAVDEITSSLGRFASEDLTNVYDRASQVARVSNTAASTIMRASLLNAWTRATKAAWSKTLMNKYANLPKEKKWGQLDAKDQSFLKAVGLDERTWEVMSLAEPMKDGSGNPLMTTQSILNIPDDQIKHLGNPTEVKNQAVKKYFSHVLDEQGMAVIEAGLRERTRLYGKTHGGEILGFFGRGMMQFKSFPVTFLMRHGTRALRDGAFSPTPFTYMIPLAMGMSAMGALSLQLGEIANGNNPLTMWDDDDPDVALSFMTKAMMKGGGMTLLGDIVAAGADTSGRDGRDFLLGPMGGDMVKLAQLTSGTANQLLNGKDVTSKTNQMYMLAKSKIPGQNLWYTKTVMNRLMFDDLQNMIAPDYQEKYKRKMQKQGRSQWWESGEGLEGLNPIDFERVVE</sequence>
<dbReference type="EMBL" id="NGEL01000165">
    <property type="protein sequence ID" value="OTM81817.1"/>
    <property type="molecule type" value="Genomic_DNA"/>
</dbReference>
<protein>
    <recommendedName>
        <fullName evidence="3">Phage-like protein</fullName>
    </recommendedName>
</protein>
<reference evidence="1 2" key="1">
    <citation type="submission" date="2017-05" db="EMBL/GenBank/DDBJ databases">
        <authorList>
            <person name="Song R."/>
            <person name="Chenine A.L."/>
            <person name="Ruprecht R.M."/>
        </authorList>
    </citation>
    <scope>NUCLEOTIDE SEQUENCE [LARGE SCALE GENOMIC DNA]</scope>
    <source>
        <strain evidence="1 2">PR350</strain>
    </source>
</reference>